<protein>
    <submittedName>
        <fullName evidence="8">Uncharacterized protein</fullName>
    </submittedName>
</protein>
<evidence type="ECO:0000259" key="5">
    <source>
        <dbReference type="PROSITE" id="PS50090"/>
    </source>
</evidence>
<keyword evidence="3" id="KW-0175">Coiled coil</keyword>
<dbReference type="InterPro" id="IPR010561">
    <property type="entry name" value="LIN-9/ALY1"/>
</dbReference>
<feature type="coiled-coil region" evidence="3">
    <location>
        <begin position="1039"/>
        <end position="1076"/>
    </location>
</feature>
<feature type="compositionally biased region" description="Polar residues" evidence="4">
    <location>
        <begin position="119"/>
        <end position="131"/>
    </location>
</feature>
<keyword evidence="9" id="KW-1185">Reference proteome</keyword>
<evidence type="ECO:0000313" key="8">
    <source>
        <dbReference type="EMBL" id="KAJ9700074.1"/>
    </source>
</evidence>
<proteinExistence type="predicted"/>
<feature type="region of interest" description="Disordered" evidence="4">
    <location>
        <begin position="489"/>
        <end position="575"/>
    </location>
</feature>
<dbReference type="InterPro" id="IPR009057">
    <property type="entry name" value="Homeodomain-like_sf"/>
</dbReference>
<dbReference type="PROSITE" id="PS51294">
    <property type="entry name" value="HTH_MYB"/>
    <property type="match status" value="1"/>
</dbReference>
<dbReference type="PANTHER" id="PTHR21689:SF2">
    <property type="entry name" value="PROTEIN LIN-9 HOMOLOG"/>
    <property type="match status" value="1"/>
</dbReference>
<reference evidence="8 9" key="1">
    <citation type="journal article" date="2023" name="BMC Biotechnol.">
        <title>Vitis rotundifolia cv Carlos genome sequencing.</title>
        <authorList>
            <person name="Huff M."/>
            <person name="Hulse-Kemp A."/>
            <person name="Scheffler B."/>
            <person name="Youngblood R."/>
            <person name="Simpson S."/>
            <person name="Babiker E."/>
            <person name="Staton M."/>
        </authorList>
    </citation>
    <scope>NUCLEOTIDE SEQUENCE [LARGE SCALE GENOMIC DNA]</scope>
    <source>
        <tissue evidence="8">Leaf</tissue>
    </source>
</reference>
<dbReference type="FunFam" id="1.20.58.1880:FF:000006">
    <property type="entry name" value="Protein ALWAYS EARLY 3 isoform A"/>
    <property type="match status" value="1"/>
</dbReference>
<feature type="compositionally biased region" description="Polar residues" evidence="4">
    <location>
        <begin position="240"/>
        <end position="263"/>
    </location>
</feature>
<feature type="compositionally biased region" description="Basic residues" evidence="4">
    <location>
        <begin position="133"/>
        <end position="142"/>
    </location>
</feature>
<dbReference type="GO" id="GO:0006351">
    <property type="term" value="P:DNA-templated transcription"/>
    <property type="evidence" value="ECO:0007669"/>
    <property type="project" value="InterPro"/>
</dbReference>
<evidence type="ECO:0000256" key="2">
    <source>
        <dbReference type="ARBA" id="ARBA00023242"/>
    </source>
</evidence>
<dbReference type="Gene3D" id="1.20.58.1880">
    <property type="match status" value="1"/>
</dbReference>
<name>A0AA39DXV3_VITRO</name>
<comment type="caution">
    <text evidence="8">The sequence shown here is derived from an EMBL/GenBank/DDBJ whole genome shotgun (WGS) entry which is preliminary data.</text>
</comment>
<dbReference type="CDD" id="cd00167">
    <property type="entry name" value="SANT"/>
    <property type="match status" value="1"/>
</dbReference>
<dbReference type="SUPFAM" id="SSF46689">
    <property type="entry name" value="Homeodomain-like"/>
    <property type="match status" value="1"/>
</dbReference>
<dbReference type="Pfam" id="PF06584">
    <property type="entry name" value="DIRP"/>
    <property type="match status" value="1"/>
</dbReference>
<dbReference type="PANTHER" id="PTHR21689">
    <property type="entry name" value="LIN-9"/>
    <property type="match status" value="1"/>
</dbReference>
<evidence type="ECO:0000259" key="6">
    <source>
        <dbReference type="PROSITE" id="PS51293"/>
    </source>
</evidence>
<dbReference type="GO" id="GO:0017053">
    <property type="term" value="C:transcription repressor complex"/>
    <property type="evidence" value="ECO:0007669"/>
    <property type="project" value="InterPro"/>
</dbReference>
<feature type="compositionally biased region" description="Polar residues" evidence="4">
    <location>
        <begin position="523"/>
        <end position="532"/>
    </location>
</feature>
<keyword evidence="2" id="KW-0539">Nucleus</keyword>
<dbReference type="Proteomes" id="UP001168098">
    <property type="component" value="Unassembled WGS sequence"/>
</dbReference>
<feature type="domain" description="HTH myb-type" evidence="7">
    <location>
        <begin position="47"/>
        <end position="77"/>
    </location>
</feature>
<dbReference type="GO" id="GO:0003677">
    <property type="term" value="F:DNA binding"/>
    <property type="evidence" value="ECO:0007669"/>
    <property type="project" value="TreeGrafter"/>
</dbReference>
<comment type="subcellular location">
    <subcellularLocation>
        <location evidence="1">Nucleus</location>
    </subcellularLocation>
</comment>
<accession>A0AA39DXV3</accession>
<feature type="compositionally biased region" description="Basic residues" evidence="4">
    <location>
        <begin position="175"/>
        <end position="191"/>
    </location>
</feature>
<feature type="domain" description="SANT" evidence="6">
    <location>
        <begin position="42"/>
        <end position="79"/>
    </location>
</feature>
<feature type="region of interest" description="Disordered" evidence="4">
    <location>
        <begin position="175"/>
        <end position="198"/>
    </location>
</feature>
<dbReference type="PROSITE" id="PS51293">
    <property type="entry name" value="SANT"/>
    <property type="match status" value="1"/>
</dbReference>
<feature type="region of interest" description="Disordered" evidence="4">
    <location>
        <begin position="445"/>
        <end position="472"/>
    </location>
</feature>
<dbReference type="SMART" id="SM01135">
    <property type="entry name" value="DIRP"/>
    <property type="match status" value="1"/>
</dbReference>
<dbReference type="InterPro" id="IPR001005">
    <property type="entry name" value="SANT/Myb"/>
</dbReference>
<organism evidence="8 9">
    <name type="scientific">Vitis rotundifolia</name>
    <name type="common">Muscadine grape</name>
    <dbReference type="NCBI Taxonomy" id="103349"/>
    <lineage>
        <taxon>Eukaryota</taxon>
        <taxon>Viridiplantae</taxon>
        <taxon>Streptophyta</taxon>
        <taxon>Embryophyta</taxon>
        <taxon>Tracheophyta</taxon>
        <taxon>Spermatophyta</taxon>
        <taxon>Magnoliopsida</taxon>
        <taxon>eudicotyledons</taxon>
        <taxon>Gunneridae</taxon>
        <taxon>Pentapetalae</taxon>
        <taxon>rosids</taxon>
        <taxon>Vitales</taxon>
        <taxon>Vitaceae</taxon>
        <taxon>Viteae</taxon>
        <taxon>Vitis</taxon>
    </lineage>
</organism>
<dbReference type="AlphaFoldDB" id="A0AA39DXV3"/>
<evidence type="ECO:0000259" key="7">
    <source>
        <dbReference type="PROSITE" id="PS51294"/>
    </source>
</evidence>
<dbReference type="SMART" id="SM00717">
    <property type="entry name" value="SANT"/>
    <property type="match status" value="1"/>
</dbReference>
<evidence type="ECO:0000256" key="4">
    <source>
        <dbReference type="SAM" id="MobiDB-lite"/>
    </source>
</evidence>
<dbReference type="InterPro" id="IPR017884">
    <property type="entry name" value="SANT_dom"/>
</dbReference>
<feature type="region of interest" description="Disordered" evidence="4">
    <location>
        <begin position="236"/>
        <end position="270"/>
    </location>
</feature>
<dbReference type="EMBL" id="JARBHA010000005">
    <property type="protein sequence ID" value="KAJ9700074.1"/>
    <property type="molecule type" value="Genomic_DNA"/>
</dbReference>
<dbReference type="PROSITE" id="PS50090">
    <property type="entry name" value="MYB_LIKE"/>
    <property type="match status" value="1"/>
</dbReference>
<sequence>MAPTKKSRTVTKRFSYVSDISPKKDGEKANKSGLRKRKLSDMLGSQWSKEELERFYEAYRKHGKDWKKVASVVRNRSVEMVEALYTMNRAYLSLPEGTASVVGLIAMMTDHYTVLEGSDSGQESNDGTGTSRKPPKRGRGKIRPNSSKELDGHFPDLSQSPLAASSYGCLSLLKKKRSGGSRPRAVGKRTPRFPVSYSYDKDNGQKYFSPTRQGLKLKVDSVDDDVAHEVALALAKASQRGGSPQVSQTPNRRMDNIRSSPVQNGERMHADSEMTSAKIIGSEMDEAGFEGSLGSMEADNGDYARDKNYLTNAEGVGTVEVQQKGKKFYGKKAEVEDSGNNHLDDIKEACSGTEEGQKLSAVRGRLETEVVDAKIVRSSSQGTRKRSKKVLFGGDEGTAFDALQTLADLSLMMPATNIDTESSVPIKGENIDIVDESKTLDIMPVNHRREKPRTLGAKVKGNNSVPGVNIPPLKASKLEKFSALDMSSFPEIKEGPQPSITGSRKRKQKSFGFKGMESETHSDSNLSVSQKTEATDEGKKPVSKGKRSSHSASHPKQGKLVKPPERCSSSTETRREENYLVVPAQVSSANQVHLPTKVRSRRKMDTQKPSSQKDLRFAENYVNDQPTIPIPSVQDRALTLKEKLSNCLSCYRVRRWCAFEWFYSAIDYPWFAKKEFVEYLDHVGLGHVPRLTRVEWGVIRSSLGKPRRFSEQFLKEEKEKLNQYRDSVRTHYTELRAGTREGLPTDLAPPLSVGQRVVALHPRTREIHDGKVLTVDRTWCRVQFERPELGVELVMDIDCMPLNPLENMPASLTKHSLAVNKFFENVSELKMNGGPKDRKITEYGKFSTSENVENVDGPSRLSPSTYPINNLLKQTKAGSTNANFHAKVGSGEAANSQQVANSQSIILAQNQGKEADVQALSELTRALDKKEAVLCELRRMNDEVSENYKDGDSSLKESDLFKKQYAALLVQLNEVDEQVSSALIHLRQRNTYRGNSPVTWPKPMASLADPGGLVSSFDCSSCYMQESGTHVVEIVESSRKKARTMVDAAMQAMSSLKEEGNNVERIEDAIDFVNNRLLVDDSGMSTVRSSAAPDLLHGSLASQDQFTSCTSNPLSGSQAPDLKLNISSDDNEAQIPAELITHCVATLLMIQKCTERQFPPANVAQILDSAVTSLQPCCSQNLPIYAEIQKCMGIIRNQILALIPT</sequence>
<feature type="region of interest" description="Disordered" evidence="4">
    <location>
        <begin position="116"/>
        <end position="157"/>
    </location>
</feature>
<evidence type="ECO:0000256" key="1">
    <source>
        <dbReference type="ARBA" id="ARBA00004123"/>
    </source>
</evidence>
<dbReference type="GO" id="GO:0006357">
    <property type="term" value="P:regulation of transcription by RNA polymerase II"/>
    <property type="evidence" value="ECO:0007669"/>
    <property type="project" value="TreeGrafter"/>
</dbReference>
<gene>
    <name evidence="8" type="ORF">PVL29_005756</name>
</gene>
<dbReference type="Pfam" id="PF00249">
    <property type="entry name" value="Myb_DNA-binding"/>
    <property type="match status" value="1"/>
</dbReference>
<dbReference type="GO" id="GO:0051726">
    <property type="term" value="P:regulation of cell cycle"/>
    <property type="evidence" value="ECO:0007669"/>
    <property type="project" value="TreeGrafter"/>
</dbReference>
<dbReference type="GO" id="GO:0005654">
    <property type="term" value="C:nucleoplasm"/>
    <property type="evidence" value="ECO:0007669"/>
    <property type="project" value="TreeGrafter"/>
</dbReference>
<evidence type="ECO:0000313" key="9">
    <source>
        <dbReference type="Proteomes" id="UP001168098"/>
    </source>
</evidence>
<dbReference type="InterPro" id="IPR033471">
    <property type="entry name" value="DIRP"/>
</dbReference>
<evidence type="ECO:0000256" key="3">
    <source>
        <dbReference type="SAM" id="Coils"/>
    </source>
</evidence>
<dbReference type="InterPro" id="IPR017930">
    <property type="entry name" value="Myb_dom"/>
</dbReference>
<feature type="domain" description="Myb-like" evidence="5">
    <location>
        <begin position="45"/>
        <end position="77"/>
    </location>
</feature>